<dbReference type="AlphaFoldDB" id="A0A8S0WX09"/>
<sequence>MFPLAVKGIHTLFFKGHGSPFFLKRSHIVQRVQGIAGKRLMDFVITRSSPASQSVSLSQYPHRVK</sequence>
<accession>A0A8S0WX09</accession>
<reference evidence="1" key="2">
    <citation type="submission" date="2020-01" db="EMBL/GenBank/DDBJ databases">
        <authorList>
            <person name="Hornung B."/>
        </authorList>
    </citation>
    <scope>NUCLEOTIDE SEQUENCE</scope>
    <source>
        <strain evidence="1">PacBioINE</strain>
    </source>
</reference>
<dbReference type="Proteomes" id="UP001071230">
    <property type="component" value="Unassembled WGS sequence"/>
</dbReference>
<proteinExistence type="predicted"/>
<dbReference type="EMBL" id="CDGJ01000132">
    <property type="protein sequence ID" value="CEJ09432.1"/>
    <property type="molecule type" value="Genomic_DNA"/>
</dbReference>
<name>A0A8S0WX09_9FIRM</name>
<organism evidence="1">
    <name type="scientific">Acididesulfobacillus acetoxydans</name>
    <dbReference type="NCBI Taxonomy" id="1561005"/>
    <lineage>
        <taxon>Bacteria</taxon>
        <taxon>Bacillati</taxon>
        <taxon>Bacillota</taxon>
        <taxon>Clostridia</taxon>
        <taxon>Eubacteriales</taxon>
        <taxon>Peptococcaceae</taxon>
        <taxon>Acididesulfobacillus</taxon>
    </lineage>
</organism>
<protein>
    <submittedName>
        <fullName evidence="1">Uncharacterized protein</fullName>
    </submittedName>
</protein>
<gene>
    <name evidence="1" type="ORF">DEACI_1304</name>
    <name evidence="2" type="ORF">DEACI_3916</name>
</gene>
<evidence type="ECO:0000313" key="3">
    <source>
        <dbReference type="Proteomes" id="UP001071230"/>
    </source>
</evidence>
<dbReference type="EMBL" id="LR746496">
    <property type="protein sequence ID" value="CAA7600651.1"/>
    <property type="molecule type" value="Genomic_DNA"/>
</dbReference>
<keyword evidence="3" id="KW-1185">Reference proteome</keyword>
<dbReference type="Proteomes" id="UP000836597">
    <property type="component" value="Chromosome"/>
</dbReference>
<evidence type="ECO:0000313" key="1">
    <source>
        <dbReference type="EMBL" id="CAA7600651.1"/>
    </source>
</evidence>
<evidence type="ECO:0000313" key="2">
    <source>
        <dbReference type="EMBL" id="CEJ09432.1"/>
    </source>
</evidence>
<reference evidence="2" key="1">
    <citation type="submission" date="2014-11" db="EMBL/GenBank/DDBJ databases">
        <authorList>
            <person name="Hornung B.V."/>
        </authorList>
    </citation>
    <scope>NUCLEOTIDE SEQUENCE</scope>
    <source>
        <strain evidence="2">INE</strain>
    </source>
</reference>
<dbReference type="KEGG" id="aacx:DEACI_1304"/>